<evidence type="ECO:0000256" key="2">
    <source>
        <dbReference type="ARBA" id="ARBA00004496"/>
    </source>
</evidence>
<keyword evidence="12" id="KW-1185">Reference proteome</keyword>
<dbReference type="RefSeq" id="WP_013150180.1">
    <property type="nucleotide sequence ID" value="NC_014209.1"/>
</dbReference>
<dbReference type="InterPro" id="IPR022966">
    <property type="entry name" value="RNase_II/R_CS"/>
</dbReference>
<gene>
    <name evidence="8" type="primary">rnr</name>
    <name evidence="11" type="ordered locus">Tmath_0974</name>
</gene>
<comment type="subcellular location">
    <subcellularLocation>
        <location evidence="2 8">Cytoplasm</location>
    </subcellularLocation>
</comment>
<dbReference type="SMART" id="SM00955">
    <property type="entry name" value="RNB"/>
    <property type="match status" value="1"/>
</dbReference>
<evidence type="ECO:0000256" key="7">
    <source>
        <dbReference type="ARBA" id="ARBA00022884"/>
    </source>
</evidence>
<proteinExistence type="inferred from homology"/>
<evidence type="ECO:0000313" key="12">
    <source>
        <dbReference type="Proteomes" id="UP000002064"/>
    </source>
</evidence>
<dbReference type="InterPro" id="IPR001900">
    <property type="entry name" value="RNase_II/R"/>
</dbReference>
<dbReference type="HAMAP" id="MF_01895">
    <property type="entry name" value="RNase_R"/>
    <property type="match status" value="1"/>
</dbReference>
<dbReference type="InterPro" id="IPR013223">
    <property type="entry name" value="RNase_B_OB_dom"/>
</dbReference>
<dbReference type="Pfam" id="PF00575">
    <property type="entry name" value="S1"/>
    <property type="match status" value="1"/>
</dbReference>
<dbReference type="PROSITE" id="PS01175">
    <property type="entry name" value="RIBONUCLEASE_II"/>
    <property type="match status" value="1"/>
</dbReference>
<evidence type="ECO:0000256" key="3">
    <source>
        <dbReference type="ARBA" id="ARBA00022490"/>
    </source>
</evidence>
<dbReference type="NCBIfam" id="TIGR00358">
    <property type="entry name" value="3_prime_RNase"/>
    <property type="match status" value="1"/>
</dbReference>
<dbReference type="InterPro" id="IPR011129">
    <property type="entry name" value="CSD"/>
</dbReference>
<comment type="similarity">
    <text evidence="8">Belongs to the RNR ribonuclease family. RNase R subfamily.</text>
</comment>
<evidence type="ECO:0000256" key="8">
    <source>
        <dbReference type="HAMAP-Rule" id="MF_01895"/>
    </source>
</evidence>
<dbReference type="SMART" id="SM00316">
    <property type="entry name" value="S1"/>
    <property type="match status" value="1"/>
</dbReference>
<comment type="function">
    <text evidence="8">3'-5' exoribonuclease that releases 5'-nucleoside monophosphates and is involved in maturation of structured RNAs.</text>
</comment>
<name>A0ABN3Z177_THEM3</name>
<dbReference type="PANTHER" id="PTHR23355:SF9">
    <property type="entry name" value="DIS3-LIKE EXONUCLEASE 2"/>
    <property type="match status" value="1"/>
</dbReference>
<keyword evidence="5 8" id="KW-0378">Hydrolase</keyword>
<dbReference type="EMBL" id="CP002032">
    <property type="protein sequence ID" value="ADH60707.1"/>
    <property type="molecule type" value="Genomic_DNA"/>
</dbReference>
<evidence type="ECO:0000256" key="6">
    <source>
        <dbReference type="ARBA" id="ARBA00022839"/>
    </source>
</evidence>
<dbReference type="InterPro" id="IPR004476">
    <property type="entry name" value="RNase_II/RNase_R"/>
</dbReference>
<dbReference type="InterPro" id="IPR011805">
    <property type="entry name" value="RNase_R"/>
</dbReference>
<evidence type="ECO:0000256" key="5">
    <source>
        <dbReference type="ARBA" id="ARBA00022801"/>
    </source>
</evidence>
<keyword evidence="7 8" id="KW-0694">RNA-binding</keyword>
<dbReference type="Proteomes" id="UP000002064">
    <property type="component" value="Chromosome"/>
</dbReference>
<dbReference type="SMART" id="SM00357">
    <property type="entry name" value="CSP"/>
    <property type="match status" value="2"/>
</dbReference>
<feature type="domain" description="S1 motif" evidence="10">
    <location>
        <begin position="624"/>
        <end position="704"/>
    </location>
</feature>
<dbReference type="SUPFAM" id="SSF50249">
    <property type="entry name" value="Nucleic acid-binding proteins"/>
    <property type="match status" value="3"/>
</dbReference>
<evidence type="ECO:0000256" key="9">
    <source>
        <dbReference type="SAM" id="Coils"/>
    </source>
</evidence>
<dbReference type="Pfam" id="PF00773">
    <property type="entry name" value="RNB"/>
    <property type="match status" value="1"/>
</dbReference>
<keyword evidence="6 8" id="KW-0269">Exonuclease</keyword>
<dbReference type="Pfam" id="PF08206">
    <property type="entry name" value="OB_RNB"/>
    <property type="match status" value="1"/>
</dbReference>
<organism evidence="11 12">
    <name type="scientific">Thermoanaerobacter mathranii subsp. mathranii (strain DSM 11426 / CCUG 53645 / CIP 108742 / A3)</name>
    <dbReference type="NCBI Taxonomy" id="583358"/>
    <lineage>
        <taxon>Bacteria</taxon>
        <taxon>Bacillati</taxon>
        <taxon>Bacillota</taxon>
        <taxon>Clostridia</taxon>
        <taxon>Thermoanaerobacterales</taxon>
        <taxon>Thermoanaerobacteraceae</taxon>
        <taxon>Thermoanaerobacter</taxon>
    </lineage>
</organism>
<evidence type="ECO:0000313" key="11">
    <source>
        <dbReference type="EMBL" id="ADH60707.1"/>
    </source>
</evidence>
<dbReference type="NCBIfam" id="TIGR02063">
    <property type="entry name" value="RNase_R"/>
    <property type="match status" value="1"/>
</dbReference>
<dbReference type="InterPro" id="IPR003029">
    <property type="entry name" value="S1_domain"/>
</dbReference>
<sequence length="728" mass="84515">MNVKEKLLELMNEENYKPSKIEEIMKFLDIDYSQRNILESILKEMEKEGLVFKTKRGKYAIPERLDLVKGKIEFHSRGYGFLIPEDSNIKDIFIPVSGMNGAMHDDTVLVRVTKRVDGKSEEGEVVKILKRANATIVGTYEKNKNFGFVVPDNKKIHQDIFIPKGEDKGAKTGMKVVVRITKWPEGRRSPEGEIIEVLGYKGDPGIDVMSIIREYDIPEVFPKEVLKEAEDIPTEIPEEELKRRVDLTNLNFVTIDGEDAKDLDDAVCVQKLSDGNYILYVSIADVSHYVKEGSHLDKEALKRGCSVYFIDRVIPMLPPKLSNGICSLNPQEERLTLTVKMKINSKGEVVDHEIFESIIKSKERMTYTNVYKLLEENHEELKKRYQYLLEDFKIMKELALVLLEKRKRRGSVDFDFPEAKVIVDEKGRPIDIVKVERNIAHRIIEEFMLAANETVAEHMHWLNVPFVYRIHEHPDIEKLIAFNKFIHNLGYHIKGIEGGQIHPKSLQELIRQVRGKSEQRVVETLLLRSLKRARYSPEDIGHYALATQYYTHFTSPIRRYPDLIIHRIIKEYINGRLTEKRQRHYNRILNDIAIKSSERERAAETAEREIEELKKVEYMANRIGNVYKGIISNVTNYGFFVELDNTVEGLVDVASLEDDYYHFEPERYILIGERSKKVYSIGKEVYVKVVHVDVDRREIDFVLAEEEKDNLEIGLAEHKSAETYIDTI</sequence>
<dbReference type="InterPro" id="IPR050180">
    <property type="entry name" value="RNR_Ribonuclease"/>
</dbReference>
<evidence type="ECO:0000256" key="4">
    <source>
        <dbReference type="ARBA" id="ARBA00022722"/>
    </source>
</evidence>
<dbReference type="PROSITE" id="PS50126">
    <property type="entry name" value="S1"/>
    <property type="match status" value="1"/>
</dbReference>
<keyword evidence="4 8" id="KW-0540">Nuclease</keyword>
<accession>A0ABN3Z177</accession>
<keyword evidence="9" id="KW-0175">Coiled coil</keyword>
<dbReference type="CDD" id="cd04471">
    <property type="entry name" value="S1_RNase_R"/>
    <property type="match status" value="1"/>
</dbReference>
<dbReference type="Gene3D" id="2.40.50.140">
    <property type="entry name" value="Nucleic acid-binding proteins"/>
    <property type="match status" value="3"/>
</dbReference>
<keyword evidence="3 8" id="KW-0963">Cytoplasm</keyword>
<reference evidence="11 12" key="1">
    <citation type="submission" date="2010-05" db="EMBL/GenBank/DDBJ databases">
        <title>Complete sequence of Thermoanaerobacter mathranii subsp. mathranii mathranii str. A3.</title>
        <authorList>
            <consortium name="US DOE Joint Genome Institute"/>
            <person name="Lucas S."/>
            <person name="Copeland A."/>
            <person name="Lapidus A."/>
            <person name="Cheng J.-F."/>
            <person name="Bruce D."/>
            <person name="Goodwin L."/>
            <person name="Pitluck S."/>
            <person name="Held B."/>
            <person name="Detter J.C."/>
            <person name="Han C."/>
            <person name="Tapia R."/>
            <person name="Land M."/>
            <person name="Hauser L."/>
            <person name="Kyrpides N."/>
            <person name="Mikhailova N."/>
            <person name="Zhou J."/>
            <person name="Hemme C."/>
            <person name="Woyke T."/>
        </authorList>
    </citation>
    <scope>NUCLEOTIDE SEQUENCE [LARGE SCALE GENOMIC DNA]</scope>
    <source>
        <strain evidence="11 12">A3</strain>
    </source>
</reference>
<comment type="catalytic activity">
    <reaction evidence="1 8">
        <text>Exonucleolytic cleavage in the 3'- to 5'-direction to yield nucleoside 5'-phosphates.</text>
        <dbReference type="EC" id="3.1.13.1"/>
    </reaction>
</comment>
<dbReference type="EC" id="3.1.13.1" evidence="8"/>
<protein>
    <recommendedName>
        <fullName evidence="8">Ribonuclease R</fullName>
        <shortName evidence="8">RNase R</shortName>
        <ecNumber evidence="8">3.1.13.1</ecNumber>
    </recommendedName>
</protein>
<dbReference type="Pfam" id="PF17876">
    <property type="entry name" value="CSD2"/>
    <property type="match status" value="1"/>
</dbReference>
<dbReference type="PANTHER" id="PTHR23355">
    <property type="entry name" value="RIBONUCLEASE"/>
    <property type="match status" value="1"/>
</dbReference>
<evidence type="ECO:0000259" key="10">
    <source>
        <dbReference type="PROSITE" id="PS50126"/>
    </source>
</evidence>
<evidence type="ECO:0000256" key="1">
    <source>
        <dbReference type="ARBA" id="ARBA00001849"/>
    </source>
</evidence>
<feature type="coiled-coil region" evidence="9">
    <location>
        <begin position="364"/>
        <end position="391"/>
    </location>
</feature>
<dbReference type="InterPro" id="IPR040476">
    <property type="entry name" value="CSD2"/>
</dbReference>
<dbReference type="InterPro" id="IPR012340">
    <property type="entry name" value="NA-bd_OB-fold"/>
</dbReference>